<dbReference type="RefSeq" id="XP_016256373.1">
    <property type="nucleotide sequence ID" value="XM_016413239.1"/>
</dbReference>
<dbReference type="VEuPathDB" id="FungiDB:PV06_11547"/>
<accession>A0A0D2BF81</accession>
<sequence>MPEHFRRQKVRFHEQNEEVLRRPFDDEYSVMAHFSDHIDMCRLCIVPFQNDRNPMLCREGYLLSKDVCRYVGLRNGSVISAISSRSPLEIAVPPRFAIIRRLLTARPRDLKSQGVTDGEMPKSPPESRHAPHQRSVEYVTIYLNLPALKIPLHIRRADLQNMYTT</sequence>
<feature type="region of interest" description="Disordered" evidence="1">
    <location>
        <begin position="110"/>
        <end position="132"/>
    </location>
</feature>
<reference evidence="2 3" key="1">
    <citation type="submission" date="2015-01" db="EMBL/GenBank/DDBJ databases">
        <title>The Genome Sequence of Exophiala oligosperma CBS72588.</title>
        <authorList>
            <consortium name="The Broad Institute Genomics Platform"/>
            <person name="Cuomo C."/>
            <person name="de Hoog S."/>
            <person name="Gorbushina A."/>
            <person name="Stielow B."/>
            <person name="Teixiera M."/>
            <person name="Abouelleil A."/>
            <person name="Chapman S.B."/>
            <person name="Priest M."/>
            <person name="Young S.K."/>
            <person name="Wortman J."/>
            <person name="Nusbaum C."/>
            <person name="Birren B."/>
        </authorList>
    </citation>
    <scope>NUCLEOTIDE SEQUENCE [LARGE SCALE GENOMIC DNA]</scope>
    <source>
        <strain evidence="2 3">CBS 72588</strain>
    </source>
</reference>
<dbReference type="AlphaFoldDB" id="A0A0D2BF81"/>
<name>A0A0D2BF81_9EURO</name>
<proteinExistence type="predicted"/>
<evidence type="ECO:0000313" key="3">
    <source>
        <dbReference type="Proteomes" id="UP000053342"/>
    </source>
</evidence>
<dbReference type="Proteomes" id="UP000053342">
    <property type="component" value="Unassembled WGS sequence"/>
</dbReference>
<dbReference type="HOGENOM" id="CLU_1610767_0_0_1"/>
<organism evidence="2 3">
    <name type="scientific">Exophiala oligosperma</name>
    <dbReference type="NCBI Taxonomy" id="215243"/>
    <lineage>
        <taxon>Eukaryota</taxon>
        <taxon>Fungi</taxon>
        <taxon>Dikarya</taxon>
        <taxon>Ascomycota</taxon>
        <taxon>Pezizomycotina</taxon>
        <taxon>Eurotiomycetes</taxon>
        <taxon>Chaetothyriomycetidae</taxon>
        <taxon>Chaetothyriales</taxon>
        <taxon>Herpotrichiellaceae</taxon>
        <taxon>Exophiala</taxon>
    </lineage>
</organism>
<gene>
    <name evidence="2" type="ORF">PV06_11547</name>
</gene>
<protein>
    <submittedName>
        <fullName evidence="2">Uncharacterized protein</fullName>
    </submittedName>
</protein>
<evidence type="ECO:0000256" key="1">
    <source>
        <dbReference type="SAM" id="MobiDB-lite"/>
    </source>
</evidence>
<dbReference type="EMBL" id="KN847371">
    <property type="protein sequence ID" value="KIW36157.1"/>
    <property type="molecule type" value="Genomic_DNA"/>
</dbReference>
<keyword evidence="3" id="KW-1185">Reference proteome</keyword>
<evidence type="ECO:0000313" key="2">
    <source>
        <dbReference type="EMBL" id="KIW36157.1"/>
    </source>
</evidence>
<dbReference type="GeneID" id="27363621"/>